<feature type="region of interest" description="Disordered" evidence="1">
    <location>
        <begin position="806"/>
        <end position="832"/>
    </location>
</feature>
<dbReference type="Gene3D" id="1.25.10.10">
    <property type="entry name" value="Leucine-rich Repeat Variant"/>
    <property type="match status" value="2"/>
</dbReference>
<dbReference type="InterPro" id="IPR034085">
    <property type="entry name" value="TOG"/>
</dbReference>
<gene>
    <name evidence="3" type="ORF">HCN44_011130</name>
</gene>
<dbReference type="SMART" id="SM01349">
    <property type="entry name" value="TOG"/>
    <property type="match status" value="1"/>
</dbReference>
<dbReference type="Pfam" id="PF12348">
    <property type="entry name" value="CLASP_N"/>
    <property type="match status" value="1"/>
</dbReference>
<organism evidence="3 4">
    <name type="scientific">Aphidius gifuensis</name>
    <name type="common">Parasitoid wasp</name>
    <dbReference type="NCBI Taxonomy" id="684658"/>
    <lineage>
        <taxon>Eukaryota</taxon>
        <taxon>Metazoa</taxon>
        <taxon>Ecdysozoa</taxon>
        <taxon>Arthropoda</taxon>
        <taxon>Hexapoda</taxon>
        <taxon>Insecta</taxon>
        <taxon>Pterygota</taxon>
        <taxon>Neoptera</taxon>
        <taxon>Endopterygota</taxon>
        <taxon>Hymenoptera</taxon>
        <taxon>Apocrita</taxon>
        <taxon>Ichneumonoidea</taxon>
        <taxon>Braconidae</taxon>
        <taxon>Aphidiinae</taxon>
        <taxon>Aphidius</taxon>
    </lineage>
</organism>
<dbReference type="InterPro" id="IPR011989">
    <property type="entry name" value="ARM-like"/>
</dbReference>
<feature type="compositionally biased region" description="Polar residues" evidence="1">
    <location>
        <begin position="491"/>
        <end position="521"/>
    </location>
</feature>
<dbReference type="PANTHER" id="PTHR21567">
    <property type="entry name" value="CLASP"/>
    <property type="match status" value="1"/>
</dbReference>
<comment type="caution">
    <text evidence="3">The sequence shown here is derived from an EMBL/GenBank/DDBJ whole genome shotgun (WGS) entry which is preliminary data.</text>
</comment>
<feature type="domain" description="TOG" evidence="2">
    <location>
        <begin position="916"/>
        <end position="1151"/>
    </location>
</feature>
<dbReference type="PANTHER" id="PTHR21567:SF87">
    <property type="entry name" value="CRESCERIN-LIKE PROTEIN CHE-12"/>
    <property type="match status" value="1"/>
</dbReference>
<feature type="compositionally biased region" description="Polar residues" evidence="1">
    <location>
        <begin position="411"/>
        <end position="422"/>
    </location>
</feature>
<name>A0A834XXC3_APHGI</name>
<reference evidence="3 4" key="1">
    <citation type="submission" date="2020-08" db="EMBL/GenBank/DDBJ databases">
        <title>Aphidius gifuensis genome sequencing and assembly.</title>
        <authorList>
            <person name="Du Z."/>
        </authorList>
    </citation>
    <scope>NUCLEOTIDE SEQUENCE [LARGE SCALE GENOMIC DNA]</scope>
    <source>
        <strain evidence="3">YNYX2018</strain>
        <tissue evidence="3">Adults</tissue>
    </source>
</reference>
<dbReference type="GO" id="GO:0008017">
    <property type="term" value="F:microtubule binding"/>
    <property type="evidence" value="ECO:0007669"/>
    <property type="project" value="TreeGrafter"/>
</dbReference>
<feature type="compositionally biased region" description="Basic and acidic residues" evidence="1">
    <location>
        <begin position="423"/>
        <end position="444"/>
    </location>
</feature>
<dbReference type="AlphaFoldDB" id="A0A834XXC3"/>
<feature type="region of interest" description="Disordered" evidence="1">
    <location>
        <begin position="367"/>
        <end position="521"/>
    </location>
</feature>
<dbReference type="GO" id="GO:0000226">
    <property type="term" value="P:microtubule cytoskeleton organization"/>
    <property type="evidence" value="ECO:0007669"/>
    <property type="project" value="UniProtKB-ARBA"/>
</dbReference>
<evidence type="ECO:0000313" key="3">
    <source>
        <dbReference type="EMBL" id="KAF7993861.1"/>
    </source>
</evidence>
<dbReference type="OrthoDB" id="63891at2759"/>
<dbReference type="EMBL" id="JACMRX010000003">
    <property type="protein sequence ID" value="KAF7993861.1"/>
    <property type="molecule type" value="Genomic_DNA"/>
</dbReference>
<dbReference type="Proteomes" id="UP000639338">
    <property type="component" value="Unassembled WGS sequence"/>
</dbReference>
<sequence length="1152" mass="129029">MKHVLRDDWRARVRALERIASALRTSSSLIAIEPRLGSLLQAVLGGERSCKVAAAGMSVARVVIAGVTEEALRRRLPQIAWGLTRQGGPNAAQLSRIVMLRLRPTLFFEQLLQPHCIDARNAKTRENALQLLIFSLVTFPSTEFKVENVANKVALMVGDKRRRVRQAALDTLAVLAQIYEPEETLQAGNRAAKKLKEGNNMMAAIRARISRKSLPMVSADGLVVYGLQISPKLQITTGPDVDWILAGTGSVSPGTGRARGQIISTTSKPESTNIKDKNNNKKMGIMPSDEVNKLSLGNEEKYRNSSPILTAETSSAKLIFDDKFTKYLSHDSIDKIGVADDILNSDKDVIMKQRKTEENFHRRMDEIYGEKSNHNGRLESRIPVPQYRDREISMRHSTAYHRRKKDDDVYQATSSAPQTSSGQRHDSDVNDVEIARRYRGDRLRQPSRPGSQERARFEQQRDSSTPDTIVDNRRRRSVVQSIFPDHYHDSLSPSRVGSRRNSAISQRNNSASLSVVQKPSRSRRLSNAQLIQGEKSNIDDEENLNEINRRHVSAQANSYRIQNLSDQSTQCSGCDQVPFQVSNSSSNCSVDNQSIQDNQSSSIHIDNDDDIIIAPTRNSFSEKSFDIITGESNPSRHNSIDQIAQSVVSSDSADLEKETSSDDQQYIHDNKIIDKHEIEQADSSSSVVSNETNSTESINRIIQNNLQNNNQIKNYEFDEHDHPGASLIYNEEYSNNVEDDIESRMIASICPDEKTQFKPTDIRMKDQDNISERRSSSVSNSVSIFSTSRPHSRATSQLNDITYEKIDNNNHHDDNNDEISHEKSSSVLSASREFDENENFDAISIVTNQSFTELPDNLDIDSLIVGKTYRSIQSSSDNITTSKILETDVNKIPQSKVPRIKVKPRIGTNKVAPISQINHHVDNKIPVKSKTAILQCFSQLESTEWEVTIKGLKALSIIARQRPEQLETCPPGTLGRLLGRHVKNLRSQVARTACLAAGDVFESQTKCLDQELDDIAGPLLQRTADTNKFLRADSNAALDRMIEHLSPQKTVAVIVYRGASHQNAIVRAASARLLLSIVDRVGPDIVMILPRDIRDKFLSASAKLIMDGNLDARNNAKKMFKKLSRWDGFRRALKDSVPETTLRHIDKTLRSL</sequence>
<dbReference type="SUPFAM" id="SSF48371">
    <property type="entry name" value="ARM repeat"/>
    <property type="match status" value="1"/>
</dbReference>
<protein>
    <recommendedName>
        <fullName evidence="2">TOG domain-containing protein</fullName>
    </recommendedName>
</protein>
<evidence type="ECO:0000256" key="1">
    <source>
        <dbReference type="SAM" id="MobiDB-lite"/>
    </source>
</evidence>
<keyword evidence="4" id="KW-1185">Reference proteome</keyword>
<feature type="compositionally biased region" description="Basic and acidic residues" evidence="1">
    <location>
        <begin position="451"/>
        <end position="461"/>
    </location>
</feature>
<dbReference type="GO" id="GO:0005881">
    <property type="term" value="C:cytoplasmic microtubule"/>
    <property type="evidence" value="ECO:0007669"/>
    <property type="project" value="TreeGrafter"/>
</dbReference>
<proteinExistence type="predicted"/>
<dbReference type="InterPro" id="IPR024395">
    <property type="entry name" value="CLASP_N_dom"/>
</dbReference>
<feature type="compositionally biased region" description="Basic and acidic residues" evidence="1">
    <location>
        <begin position="367"/>
        <end position="380"/>
    </location>
</feature>
<accession>A0A834XXC3</accession>
<evidence type="ECO:0000259" key="2">
    <source>
        <dbReference type="SMART" id="SM01349"/>
    </source>
</evidence>
<dbReference type="GO" id="GO:0005929">
    <property type="term" value="C:cilium"/>
    <property type="evidence" value="ECO:0007669"/>
    <property type="project" value="TreeGrafter"/>
</dbReference>
<dbReference type="InterPro" id="IPR016024">
    <property type="entry name" value="ARM-type_fold"/>
</dbReference>
<feature type="compositionally biased region" description="Basic and acidic residues" evidence="1">
    <location>
        <begin position="806"/>
        <end position="824"/>
    </location>
</feature>
<evidence type="ECO:0000313" key="4">
    <source>
        <dbReference type="Proteomes" id="UP000639338"/>
    </source>
</evidence>